<accession>A0A2R5GDE4</accession>
<keyword evidence="5" id="KW-0175">Coiled coil</keyword>
<evidence type="ECO:0000256" key="3">
    <source>
        <dbReference type="ARBA" id="ARBA00022691"/>
    </source>
</evidence>
<protein>
    <recommendedName>
        <fullName evidence="4">protein-histidine N-methyltransferase</fullName>
        <ecNumber evidence="4">2.1.1.85</ecNumber>
    </recommendedName>
</protein>
<evidence type="ECO:0000256" key="2">
    <source>
        <dbReference type="ARBA" id="ARBA00022679"/>
    </source>
</evidence>
<dbReference type="Gene3D" id="3.90.1420.10">
    <property type="entry name" value="Rubisco LSMT, substrate-binding domain"/>
    <property type="match status" value="1"/>
</dbReference>
<dbReference type="InterPro" id="IPR025785">
    <property type="entry name" value="SETD3"/>
</dbReference>
<reference evidence="6 7" key="1">
    <citation type="submission" date="2017-12" db="EMBL/GenBank/DDBJ databases">
        <title>Sequencing, de novo assembly and annotation of complete genome of a new Thraustochytrid species, strain FCC1311.</title>
        <authorList>
            <person name="Sedici K."/>
            <person name="Godart F."/>
            <person name="Aiese Cigliano R."/>
            <person name="Sanseverino W."/>
            <person name="Barakat M."/>
            <person name="Ortet P."/>
            <person name="Marechal E."/>
            <person name="Cagnac O."/>
            <person name="Amato A."/>
        </authorList>
    </citation>
    <scope>NUCLEOTIDE SEQUENCE [LARGE SCALE GENOMIC DNA]</scope>
</reference>
<comment type="caution">
    <text evidence="6">The sequence shown here is derived from an EMBL/GenBank/DDBJ whole genome shotgun (WGS) entry which is preliminary data.</text>
</comment>
<feature type="coiled-coil region" evidence="5">
    <location>
        <begin position="34"/>
        <end position="65"/>
    </location>
</feature>
<dbReference type="Proteomes" id="UP000241890">
    <property type="component" value="Unassembled WGS sequence"/>
</dbReference>
<organism evidence="6 7">
    <name type="scientific">Hondaea fermentalgiana</name>
    <dbReference type="NCBI Taxonomy" id="2315210"/>
    <lineage>
        <taxon>Eukaryota</taxon>
        <taxon>Sar</taxon>
        <taxon>Stramenopiles</taxon>
        <taxon>Bigyra</taxon>
        <taxon>Labyrinthulomycetes</taxon>
        <taxon>Thraustochytrida</taxon>
        <taxon>Thraustochytriidae</taxon>
        <taxon>Hondaea</taxon>
    </lineage>
</organism>
<evidence type="ECO:0000313" key="6">
    <source>
        <dbReference type="EMBL" id="GBG27738.1"/>
    </source>
</evidence>
<evidence type="ECO:0000256" key="4">
    <source>
        <dbReference type="PROSITE-ProRule" id="PRU00898"/>
    </source>
</evidence>
<gene>
    <name evidence="6" type="ORF">FCC1311_039612</name>
</gene>
<dbReference type="PROSITE" id="PS51565">
    <property type="entry name" value="SAM_MT85_SETD3"/>
    <property type="match status" value="1"/>
</dbReference>
<dbReference type="InterPro" id="IPR036464">
    <property type="entry name" value="Rubisco_LSMT_subst-bd_sf"/>
</dbReference>
<keyword evidence="1 4" id="KW-0489">Methyltransferase</keyword>
<name>A0A2R5GDE4_9STRA</name>
<dbReference type="PANTHER" id="PTHR13271:SF47">
    <property type="entry name" value="ACTIN-HISTIDINE N-METHYLTRANSFERASE"/>
    <property type="match status" value="1"/>
</dbReference>
<dbReference type="PANTHER" id="PTHR13271">
    <property type="entry name" value="UNCHARACTERIZED PUTATIVE METHYLTRANSFERASE"/>
    <property type="match status" value="1"/>
</dbReference>
<evidence type="ECO:0000256" key="5">
    <source>
        <dbReference type="SAM" id="Coils"/>
    </source>
</evidence>
<sequence>MSSVTQALAEVQFEAARGVRAAVWSEKLEIIDKCRALVHKIEGTKDEKEEQEQEQQVNKDEEEKRMDAFRAWLGQNGVELTSVDFAWIEELGCNGVKCTRDVAEDEVAFAVPRKLMISIEAVARSQSKRNVVGEMLRTDGHVRRVPSLALALVLLAEVSRGEDSFFKPYLDILPRKFPTLPMSWTTEELDGLEGTEAGRQAVLRILNSFMFYCHVETRLRASMPKLNYGLFLWALEIAMTRQNPVPLEADPSQHGLALIPVFDMCNHDEGKHTASFDMASDMLECAAMHAFAKGDEFRIFYGPRPNDTLLVYAGFCMPPGENKHDVVMEQINLRGDDPLLPLKLTLTSDARLDGFSLLSLEPEGKAMQAARLAVATKDQTAQILRAKQTHPKDSVKPFVIPACSEEHDREATKYLGIIAQEVIEHRAKDIEARRDRVKPLVADYLKAQVATLEDFVAKTKANDSS</sequence>
<keyword evidence="2 4" id="KW-0808">Transferase</keyword>
<dbReference type="EMBL" id="BEYU01000035">
    <property type="protein sequence ID" value="GBG27738.1"/>
    <property type="molecule type" value="Genomic_DNA"/>
</dbReference>
<evidence type="ECO:0000256" key="1">
    <source>
        <dbReference type="ARBA" id="ARBA00022603"/>
    </source>
</evidence>
<dbReference type="Gene3D" id="3.90.1410.10">
    <property type="entry name" value="set domain protein methyltransferase, domain 1"/>
    <property type="match status" value="1"/>
</dbReference>
<dbReference type="InterPro" id="IPR050600">
    <property type="entry name" value="SETD3_SETD6_MTase"/>
</dbReference>
<comment type="catalytic activity">
    <reaction evidence="4">
        <text>L-histidyl-[protein] + S-adenosyl-L-methionine = N(tele)-methyl-L-histidyl-[protein] + S-adenosyl-L-homocysteine + H(+)</text>
        <dbReference type="Rhea" id="RHEA:19369"/>
        <dbReference type="Rhea" id="RHEA-COMP:9745"/>
        <dbReference type="Rhea" id="RHEA-COMP:11600"/>
        <dbReference type="ChEBI" id="CHEBI:15378"/>
        <dbReference type="ChEBI" id="CHEBI:16367"/>
        <dbReference type="ChEBI" id="CHEBI:29979"/>
        <dbReference type="ChEBI" id="CHEBI:57856"/>
        <dbReference type="ChEBI" id="CHEBI:59789"/>
        <dbReference type="EC" id="2.1.1.85"/>
    </reaction>
</comment>
<dbReference type="CDD" id="cd19176">
    <property type="entry name" value="SET_SETD3"/>
    <property type="match status" value="1"/>
</dbReference>
<keyword evidence="7" id="KW-1185">Reference proteome</keyword>
<dbReference type="InterPro" id="IPR044428">
    <property type="entry name" value="SETD3_SET"/>
</dbReference>
<dbReference type="SUPFAM" id="SSF82199">
    <property type="entry name" value="SET domain"/>
    <property type="match status" value="1"/>
</dbReference>
<proteinExistence type="inferred from homology"/>
<keyword evidence="3 4" id="KW-0949">S-adenosyl-L-methionine</keyword>
<dbReference type="GO" id="GO:0018064">
    <property type="term" value="F:protein-L-histidine N-tele-methyltransferase activity"/>
    <property type="evidence" value="ECO:0007669"/>
    <property type="project" value="UniProtKB-EC"/>
</dbReference>
<evidence type="ECO:0000313" key="7">
    <source>
        <dbReference type="Proteomes" id="UP000241890"/>
    </source>
</evidence>
<comment type="similarity">
    <text evidence="4">Belongs to the class V-like SAM-binding methyltransferase superfamily. SETD3 actin-histidine methyltransferase family.</text>
</comment>
<dbReference type="AlphaFoldDB" id="A0A2R5GDE4"/>
<dbReference type="InParanoid" id="A0A2R5GDE4"/>
<dbReference type="InterPro" id="IPR046341">
    <property type="entry name" value="SET_dom_sf"/>
</dbReference>
<dbReference type="GO" id="GO:0016279">
    <property type="term" value="F:protein-lysine N-methyltransferase activity"/>
    <property type="evidence" value="ECO:0007669"/>
    <property type="project" value="TreeGrafter"/>
</dbReference>
<dbReference type="OrthoDB" id="441812at2759"/>
<dbReference type="GO" id="GO:0032259">
    <property type="term" value="P:methylation"/>
    <property type="evidence" value="ECO:0007669"/>
    <property type="project" value="UniProtKB-KW"/>
</dbReference>
<dbReference type="EC" id="2.1.1.85" evidence="4"/>